<dbReference type="GO" id="GO:0043137">
    <property type="term" value="P:DNA replication, removal of RNA primer"/>
    <property type="evidence" value="ECO:0007669"/>
    <property type="project" value="TreeGrafter"/>
</dbReference>
<dbReference type="InterPro" id="IPR036397">
    <property type="entry name" value="RNaseH_sf"/>
</dbReference>
<comment type="catalytic activity">
    <reaction evidence="1">
        <text>Endonucleolytic cleavage to 5'-phosphomonoester.</text>
        <dbReference type="EC" id="3.1.26.4"/>
    </reaction>
</comment>
<evidence type="ECO:0000256" key="3">
    <source>
        <dbReference type="ARBA" id="ARBA00012180"/>
    </source>
</evidence>
<dbReference type="PROSITE" id="PS50879">
    <property type="entry name" value="RNASE_H_1"/>
    <property type="match status" value="1"/>
</dbReference>
<dbReference type="GO" id="GO:0003676">
    <property type="term" value="F:nucleic acid binding"/>
    <property type="evidence" value="ECO:0007669"/>
    <property type="project" value="InterPro"/>
</dbReference>
<keyword evidence="11" id="KW-1185">Reference proteome</keyword>
<proteinExistence type="inferred from homology"/>
<dbReference type="GeneID" id="81384216"/>
<dbReference type="SUPFAM" id="SSF53098">
    <property type="entry name" value="Ribonuclease H-like"/>
    <property type="match status" value="1"/>
</dbReference>
<evidence type="ECO:0000256" key="4">
    <source>
        <dbReference type="ARBA" id="ARBA00022722"/>
    </source>
</evidence>
<organism evidence="10 11">
    <name type="scientific">Penicillium citrinum</name>
    <dbReference type="NCBI Taxonomy" id="5077"/>
    <lineage>
        <taxon>Eukaryota</taxon>
        <taxon>Fungi</taxon>
        <taxon>Dikarya</taxon>
        <taxon>Ascomycota</taxon>
        <taxon>Pezizomycotina</taxon>
        <taxon>Eurotiomycetes</taxon>
        <taxon>Eurotiomycetidae</taxon>
        <taxon>Eurotiales</taxon>
        <taxon>Aspergillaceae</taxon>
        <taxon>Penicillium</taxon>
    </lineage>
</organism>
<dbReference type="InterPro" id="IPR050092">
    <property type="entry name" value="RNase_H"/>
</dbReference>
<dbReference type="EMBL" id="JAPQKT010000005">
    <property type="protein sequence ID" value="KAJ5231543.1"/>
    <property type="molecule type" value="Genomic_DNA"/>
</dbReference>
<keyword evidence="7" id="KW-0378">Hydrolase</keyword>
<dbReference type="EC" id="3.1.26.4" evidence="3"/>
<comment type="caution">
    <text evidence="10">The sequence shown here is derived from an EMBL/GenBank/DDBJ whole genome shotgun (WGS) entry which is preliminary data.</text>
</comment>
<dbReference type="Pfam" id="PF00075">
    <property type="entry name" value="RNase_H"/>
    <property type="match status" value="1"/>
</dbReference>
<dbReference type="Gene3D" id="3.30.420.10">
    <property type="entry name" value="Ribonuclease H-like superfamily/Ribonuclease H"/>
    <property type="match status" value="1"/>
</dbReference>
<evidence type="ECO:0000256" key="1">
    <source>
        <dbReference type="ARBA" id="ARBA00000077"/>
    </source>
</evidence>
<evidence type="ECO:0000256" key="2">
    <source>
        <dbReference type="ARBA" id="ARBA00005300"/>
    </source>
</evidence>
<gene>
    <name evidence="10" type="ORF">N7469_006131</name>
</gene>
<sequence length="256" mass="29093">MVLRPRESPELKEDSTSSSSSGVALGGIALPRKTVDIQRKHGVPVLFEPSDTDVPPQDLFQPSFSVVGFPQVHGFLHRDDSTSLLVYTDGVCLDNGGRKPRAGCSFVFRPTTQDPPLEGSVSFRLEKEGPTEEVHSQTNKRAELRAVLGAIKYRNWKLGGFKKMVIATDSDYVVKGLTRWVFVWLRDNWKRHKQPVQNRDLLIAILHEIKKWRKRGLEIQFWRIRKEWNTEASRLAREGATRSAEDQFVQLSGMIA</sequence>
<dbReference type="PANTHER" id="PTHR10642:SF26">
    <property type="entry name" value="RIBONUCLEASE H1"/>
    <property type="match status" value="1"/>
</dbReference>
<evidence type="ECO:0000313" key="10">
    <source>
        <dbReference type="EMBL" id="KAJ5231543.1"/>
    </source>
</evidence>
<accession>A0A9W9NXC9</accession>
<keyword evidence="5" id="KW-0479">Metal-binding</keyword>
<dbReference type="AlphaFoldDB" id="A0A9W9NXC9"/>
<evidence type="ECO:0000256" key="8">
    <source>
        <dbReference type="SAM" id="MobiDB-lite"/>
    </source>
</evidence>
<dbReference type="OrthoDB" id="407198at2759"/>
<name>A0A9W9NXC9_PENCI</name>
<dbReference type="GO" id="GO:0046872">
    <property type="term" value="F:metal ion binding"/>
    <property type="evidence" value="ECO:0007669"/>
    <property type="project" value="UniProtKB-KW"/>
</dbReference>
<feature type="domain" description="RNase H type-1" evidence="9">
    <location>
        <begin position="80"/>
        <end position="241"/>
    </location>
</feature>
<dbReference type="InterPro" id="IPR002156">
    <property type="entry name" value="RNaseH_domain"/>
</dbReference>
<dbReference type="Proteomes" id="UP001147733">
    <property type="component" value="Unassembled WGS sequence"/>
</dbReference>
<evidence type="ECO:0000259" key="9">
    <source>
        <dbReference type="PROSITE" id="PS50879"/>
    </source>
</evidence>
<keyword evidence="4" id="KW-0540">Nuclease</keyword>
<reference evidence="10" key="2">
    <citation type="journal article" date="2023" name="IMA Fungus">
        <title>Comparative genomic study of the Penicillium genus elucidates a diverse pangenome and 15 lateral gene transfer events.</title>
        <authorList>
            <person name="Petersen C."/>
            <person name="Sorensen T."/>
            <person name="Nielsen M.R."/>
            <person name="Sondergaard T.E."/>
            <person name="Sorensen J.L."/>
            <person name="Fitzpatrick D.A."/>
            <person name="Frisvad J.C."/>
            <person name="Nielsen K.L."/>
        </authorList>
    </citation>
    <scope>NUCLEOTIDE SEQUENCE</scope>
    <source>
        <strain evidence="10">IBT 23319</strain>
    </source>
</reference>
<evidence type="ECO:0000256" key="7">
    <source>
        <dbReference type="ARBA" id="ARBA00022801"/>
    </source>
</evidence>
<reference evidence="10" key="1">
    <citation type="submission" date="2022-11" db="EMBL/GenBank/DDBJ databases">
        <authorList>
            <person name="Petersen C."/>
        </authorList>
    </citation>
    <scope>NUCLEOTIDE SEQUENCE</scope>
    <source>
        <strain evidence="10">IBT 23319</strain>
    </source>
</reference>
<dbReference type="CDD" id="cd13934">
    <property type="entry name" value="RNase_H_Dikarya_like"/>
    <property type="match status" value="1"/>
</dbReference>
<evidence type="ECO:0000313" key="11">
    <source>
        <dbReference type="Proteomes" id="UP001147733"/>
    </source>
</evidence>
<feature type="compositionally biased region" description="Basic and acidic residues" evidence="8">
    <location>
        <begin position="1"/>
        <end position="15"/>
    </location>
</feature>
<protein>
    <recommendedName>
        <fullName evidence="3">ribonuclease H</fullName>
        <ecNumber evidence="3">3.1.26.4</ecNumber>
    </recommendedName>
</protein>
<dbReference type="InterPro" id="IPR012337">
    <property type="entry name" value="RNaseH-like_sf"/>
</dbReference>
<evidence type="ECO:0000256" key="6">
    <source>
        <dbReference type="ARBA" id="ARBA00022759"/>
    </source>
</evidence>
<dbReference type="RefSeq" id="XP_056500287.1">
    <property type="nucleotide sequence ID" value="XM_056645049.1"/>
</dbReference>
<keyword evidence="6" id="KW-0255">Endonuclease</keyword>
<feature type="region of interest" description="Disordered" evidence="8">
    <location>
        <begin position="1"/>
        <end position="25"/>
    </location>
</feature>
<comment type="similarity">
    <text evidence="2">Belongs to the RNase H family.</text>
</comment>
<evidence type="ECO:0000256" key="5">
    <source>
        <dbReference type="ARBA" id="ARBA00022723"/>
    </source>
</evidence>
<dbReference type="PANTHER" id="PTHR10642">
    <property type="entry name" value="RIBONUCLEASE H1"/>
    <property type="match status" value="1"/>
</dbReference>
<dbReference type="GO" id="GO:0004523">
    <property type="term" value="F:RNA-DNA hybrid ribonuclease activity"/>
    <property type="evidence" value="ECO:0007669"/>
    <property type="project" value="UniProtKB-EC"/>
</dbReference>